<dbReference type="InterPro" id="IPR024983">
    <property type="entry name" value="CHAT_dom"/>
</dbReference>
<reference evidence="3" key="1">
    <citation type="submission" date="2016-10" db="EMBL/GenBank/DDBJ databases">
        <authorList>
            <person name="Varghese N."/>
            <person name="Submissions S."/>
        </authorList>
    </citation>
    <scope>NUCLEOTIDE SEQUENCE [LARGE SCALE GENOMIC DNA]</scope>
    <source>
        <strain evidence="3">DSM 45419</strain>
    </source>
</reference>
<feature type="domain" description="CHAT" evidence="1">
    <location>
        <begin position="295"/>
        <end position="353"/>
    </location>
</feature>
<accession>A0A1G9QHK7</accession>
<dbReference type="RefSeq" id="WP_175479491.1">
    <property type="nucleotide sequence ID" value="NZ_FNHE01000003.1"/>
</dbReference>
<dbReference type="Proteomes" id="UP000198680">
    <property type="component" value="Unassembled WGS sequence"/>
</dbReference>
<dbReference type="Pfam" id="PF12770">
    <property type="entry name" value="CHAT"/>
    <property type="match status" value="2"/>
</dbReference>
<gene>
    <name evidence="2" type="ORF">SAMN05660642_01676</name>
</gene>
<protein>
    <submittedName>
        <fullName evidence="2">CHAT domain-containing protein</fullName>
    </submittedName>
</protein>
<evidence type="ECO:0000259" key="1">
    <source>
        <dbReference type="Pfam" id="PF12770"/>
    </source>
</evidence>
<feature type="domain" description="CHAT" evidence="1">
    <location>
        <begin position="74"/>
        <end position="226"/>
    </location>
</feature>
<keyword evidence="3" id="KW-1185">Reference proteome</keyword>
<sequence>MDDGYEYRIVVDTDLRGFRSGPGETVPTEVARAPRTDDALQRETVRVLRLWLDRWPAIRQQKKLPVPDTFKLLGSYLYRTVFREAVETKFREVREEAERDDLTLRVDLALGPGAGELAEWPWELLYSPDWGGEFLAKASGLVLSRSLNQTRFPNRHQDPPLRVYCIIAVPDTPAYAAQREELTEALTGMTEYSRTIQPEITERWNQKTVQQRLRTAPHPHIIHFVGVCRRRWEGGVLNLQICLDDGSGGHEWASTTALVDLLASGGTPRGENRARLAVLHLSEPSPLDFDVTFERLAPALIQRGIPAVLAMQYPLTGEPAARFIRLLYEKIAEHKSIEEAVQCARGELFVDLQDDLAFGSPVLYMQSLDSQLLPGADAVPGTAGAGPGGVVTTLLPAGSLRDALLAALTVLPESPVTAGVRLEVERNTWPDSAVGVGQLLARRIRESVSRPDELVVYEELARVVSEWERGGGLLAG</sequence>
<evidence type="ECO:0000313" key="3">
    <source>
        <dbReference type="Proteomes" id="UP000198680"/>
    </source>
</evidence>
<proteinExistence type="predicted"/>
<name>A0A1G9QHK7_9ACTN</name>
<dbReference type="STRING" id="1137991.SAMN05660642_01676"/>
<dbReference type="EMBL" id="FNHE01000003">
    <property type="protein sequence ID" value="SDM10466.1"/>
    <property type="molecule type" value="Genomic_DNA"/>
</dbReference>
<organism evidence="2 3">
    <name type="scientific">Geodermatophilus siccatus</name>
    <dbReference type="NCBI Taxonomy" id="1137991"/>
    <lineage>
        <taxon>Bacteria</taxon>
        <taxon>Bacillati</taxon>
        <taxon>Actinomycetota</taxon>
        <taxon>Actinomycetes</taxon>
        <taxon>Geodermatophilales</taxon>
        <taxon>Geodermatophilaceae</taxon>
        <taxon>Geodermatophilus</taxon>
    </lineage>
</organism>
<evidence type="ECO:0000313" key="2">
    <source>
        <dbReference type="EMBL" id="SDM10466.1"/>
    </source>
</evidence>
<dbReference type="AlphaFoldDB" id="A0A1G9QHK7"/>